<name>A0A7T1AMA7_ATRLM</name>
<gene>
    <name evidence="1" type="ORF">RT761_01761</name>
</gene>
<dbReference type="InterPro" id="IPR029032">
    <property type="entry name" value="AhpD-like"/>
</dbReference>
<organism evidence="1 2">
    <name type="scientific">Atribacter laminatus</name>
    <dbReference type="NCBI Taxonomy" id="2847778"/>
    <lineage>
        <taxon>Bacteria</taxon>
        <taxon>Pseudomonadati</taxon>
        <taxon>Atribacterota</taxon>
        <taxon>Atribacteria</taxon>
        <taxon>Atribacterales</taxon>
        <taxon>Atribacteraceae</taxon>
        <taxon>Atribacter</taxon>
    </lineage>
</organism>
<sequence length="242" mass="28077">MEKNWINKKESFEVVDVRKLMINFLPILLKKAQNIPVGKGLCIIQSFEPIPLYSALADLGFDYITEKKSEREYRVYFYRLEERDVTYETGADMPFKPTAIINYKKIDDLFASQVVNFWKYIWEKENPAIDLKTKLLLSMSNAVGGSRFRQATRELIKAYSLGTTTEELDEIFALFVWNQGIGNFSSEIGPSTLFGAYQQIKNSEKKGMERKKIVDSLLEIFGDQNPEVNTLYEKRKKLCKKC</sequence>
<evidence type="ECO:0000313" key="1">
    <source>
        <dbReference type="EMBL" id="QPM68540.1"/>
    </source>
</evidence>
<dbReference type="SUPFAM" id="SSF69118">
    <property type="entry name" value="AhpD-like"/>
    <property type="match status" value="1"/>
</dbReference>
<dbReference type="Proteomes" id="UP000594463">
    <property type="component" value="Chromosome"/>
</dbReference>
<dbReference type="RefSeq" id="WP_218111041.1">
    <property type="nucleotide sequence ID" value="NZ_CP065383.1"/>
</dbReference>
<reference evidence="1 2" key="1">
    <citation type="journal article" date="2021" name="Nat. Commun.">
        <title>Isolation of a member of the candidate phylum Atribacteria reveals a unique cell membrane structure.</title>
        <authorList>
            <person name="Taiki K."/>
            <person name="Nobu M.K."/>
            <person name="Kusada H."/>
            <person name="Meng X.-Y."/>
            <person name="Hosoki N."/>
            <person name="Uematsu K."/>
            <person name="Yoshioka H."/>
            <person name="Kamagata Y."/>
            <person name="Tamaki H."/>
        </authorList>
    </citation>
    <scope>NUCLEOTIDE SEQUENCE [LARGE SCALE GENOMIC DNA]</scope>
    <source>
        <strain evidence="1 2">RT761</strain>
    </source>
</reference>
<accession>A0A7T1AMA7</accession>
<evidence type="ECO:0008006" key="3">
    <source>
        <dbReference type="Google" id="ProtNLM"/>
    </source>
</evidence>
<evidence type="ECO:0000313" key="2">
    <source>
        <dbReference type="Proteomes" id="UP000594463"/>
    </source>
</evidence>
<keyword evidence="2" id="KW-1185">Reference proteome</keyword>
<dbReference type="EMBL" id="CP065383">
    <property type="protein sequence ID" value="QPM68540.1"/>
    <property type="molecule type" value="Genomic_DNA"/>
</dbReference>
<dbReference type="AlphaFoldDB" id="A0A7T1AMA7"/>
<dbReference type="KEGG" id="alam:RT761_01761"/>
<proteinExistence type="predicted"/>
<protein>
    <recommendedName>
        <fullName evidence="3">DUF2249 domain-containing protein</fullName>
    </recommendedName>
</protein>